<dbReference type="PANTHER" id="PTHR35526:SF3">
    <property type="entry name" value="ANTI-SIGMA-F FACTOR RSBW"/>
    <property type="match status" value="1"/>
</dbReference>
<dbReference type="EMBL" id="DXDD01000026">
    <property type="protein sequence ID" value="HIY59473.1"/>
    <property type="molecule type" value="Genomic_DNA"/>
</dbReference>
<keyword evidence="4 7" id="KW-0418">Kinase</keyword>
<sequence>MKNEMRMEFDAVSENEGFARVAAAAFVTPLDPTLEEAADIKTAVSEAVTNAVIHAYPDWPADQPRKVEMKCAVDGDVLQIEIKDYGIGIPDVEKAMEPLYSTCPDKDRSGMGFAFMEAFMDDLEVESSVGQGTVVRMKKKLGTQPFLEEEE</sequence>
<feature type="domain" description="Histidine kinase/HSP90-like ATPase" evidence="8">
    <location>
        <begin position="35"/>
        <end position="143"/>
    </location>
</feature>
<dbReference type="GO" id="GO:0030435">
    <property type="term" value="P:sporulation resulting in formation of a cellular spore"/>
    <property type="evidence" value="ECO:0007669"/>
    <property type="project" value="UniProtKB-KW"/>
</dbReference>
<comment type="catalytic activity">
    <reaction evidence="7">
        <text>L-threonyl-[protein] + ATP = O-phospho-L-threonyl-[protein] + ADP + H(+)</text>
        <dbReference type="Rhea" id="RHEA:46608"/>
        <dbReference type="Rhea" id="RHEA-COMP:11060"/>
        <dbReference type="Rhea" id="RHEA-COMP:11605"/>
        <dbReference type="ChEBI" id="CHEBI:15378"/>
        <dbReference type="ChEBI" id="CHEBI:30013"/>
        <dbReference type="ChEBI" id="CHEBI:30616"/>
        <dbReference type="ChEBI" id="CHEBI:61977"/>
        <dbReference type="ChEBI" id="CHEBI:456216"/>
        <dbReference type="EC" id="2.7.11.1"/>
    </reaction>
</comment>
<keyword evidence="5 7" id="KW-0067">ATP-binding</keyword>
<dbReference type="InterPro" id="IPR003594">
    <property type="entry name" value="HATPase_dom"/>
</dbReference>
<dbReference type="GO" id="GO:0004674">
    <property type="term" value="F:protein serine/threonine kinase activity"/>
    <property type="evidence" value="ECO:0007669"/>
    <property type="project" value="UniProtKB-KW"/>
</dbReference>
<comment type="caution">
    <text evidence="9">The sequence shown here is derived from an EMBL/GenBank/DDBJ whole genome shotgun (WGS) entry which is preliminary data.</text>
</comment>
<evidence type="ECO:0000256" key="4">
    <source>
        <dbReference type="ARBA" id="ARBA00022777"/>
    </source>
</evidence>
<keyword evidence="3 7" id="KW-0547">Nucleotide-binding</keyword>
<accession>A0A9D1YMH4</accession>
<dbReference type="EC" id="2.7.11.1" evidence="7"/>
<evidence type="ECO:0000256" key="2">
    <source>
        <dbReference type="ARBA" id="ARBA00022679"/>
    </source>
</evidence>
<dbReference type="InterPro" id="IPR050267">
    <property type="entry name" value="Anti-sigma-factor_SerPK"/>
</dbReference>
<dbReference type="InterPro" id="IPR036890">
    <property type="entry name" value="HATPase_C_sf"/>
</dbReference>
<comment type="catalytic activity">
    <reaction evidence="7">
        <text>L-seryl-[protein] + ATP = O-phospho-L-seryl-[protein] + ADP + H(+)</text>
        <dbReference type="Rhea" id="RHEA:17989"/>
        <dbReference type="Rhea" id="RHEA-COMP:9863"/>
        <dbReference type="Rhea" id="RHEA-COMP:11604"/>
        <dbReference type="ChEBI" id="CHEBI:15378"/>
        <dbReference type="ChEBI" id="CHEBI:29999"/>
        <dbReference type="ChEBI" id="CHEBI:30616"/>
        <dbReference type="ChEBI" id="CHEBI:83421"/>
        <dbReference type="ChEBI" id="CHEBI:456216"/>
        <dbReference type="EC" id="2.7.11.1"/>
    </reaction>
</comment>
<dbReference type="NCBIfam" id="TIGR01925">
    <property type="entry name" value="spIIAB"/>
    <property type="match status" value="1"/>
</dbReference>
<dbReference type="InterPro" id="IPR010194">
    <property type="entry name" value="Anti-sigma_F"/>
</dbReference>
<comment type="similarity">
    <text evidence="7">Belongs to the anti-sigma-factor family.</text>
</comment>
<dbReference type="Pfam" id="PF13581">
    <property type="entry name" value="HATPase_c_2"/>
    <property type="match status" value="1"/>
</dbReference>
<organism evidence="9 10">
    <name type="scientific">Candidatus Eisenbergiella pullistercoris</name>
    <dbReference type="NCBI Taxonomy" id="2838555"/>
    <lineage>
        <taxon>Bacteria</taxon>
        <taxon>Bacillati</taxon>
        <taxon>Bacillota</taxon>
        <taxon>Clostridia</taxon>
        <taxon>Lachnospirales</taxon>
        <taxon>Lachnospiraceae</taxon>
        <taxon>Eisenbergiella</taxon>
    </lineage>
</organism>
<dbReference type="HAMAP" id="MF_00637">
    <property type="entry name" value="Anti_sigma_F"/>
    <property type="match status" value="1"/>
</dbReference>
<dbReference type="AlphaFoldDB" id="A0A9D1YMH4"/>
<evidence type="ECO:0000256" key="6">
    <source>
        <dbReference type="ARBA" id="ARBA00022969"/>
    </source>
</evidence>
<dbReference type="GO" id="GO:0016989">
    <property type="term" value="F:sigma factor antagonist activity"/>
    <property type="evidence" value="ECO:0007669"/>
    <property type="project" value="InterPro"/>
</dbReference>
<dbReference type="Gene3D" id="3.30.565.10">
    <property type="entry name" value="Histidine kinase-like ATPase, C-terminal domain"/>
    <property type="match status" value="1"/>
</dbReference>
<dbReference type="Proteomes" id="UP000824007">
    <property type="component" value="Unassembled WGS sequence"/>
</dbReference>
<evidence type="ECO:0000256" key="3">
    <source>
        <dbReference type="ARBA" id="ARBA00022741"/>
    </source>
</evidence>
<evidence type="ECO:0000313" key="10">
    <source>
        <dbReference type="Proteomes" id="UP000824007"/>
    </source>
</evidence>
<protein>
    <recommendedName>
        <fullName evidence="7">Anti-sigma F factor</fullName>
        <ecNumber evidence="7">2.7.11.1</ecNumber>
    </recommendedName>
    <alternativeName>
        <fullName evidence="7">Stage II sporulation protein AB</fullName>
    </alternativeName>
</protein>
<dbReference type="GO" id="GO:0042174">
    <property type="term" value="P:negative regulation of sporulation resulting in formation of a cellular spore"/>
    <property type="evidence" value="ECO:0007669"/>
    <property type="project" value="InterPro"/>
</dbReference>
<reference evidence="9" key="1">
    <citation type="journal article" date="2021" name="PeerJ">
        <title>Extensive microbial diversity within the chicken gut microbiome revealed by metagenomics and culture.</title>
        <authorList>
            <person name="Gilroy R."/>
            <person name="Ravi A."/>
            <person name="Getino M."/>
            <person name="Pursley I."/>
            <person name="Horton D.L."/>
            <person name="Alikhan N.F."/>
            <person name="Baker D."/>
            <person name="Gharbi K."/>
            <person name="Hall N."/>
            <person name="Watson M."/>
            <person name="Adriaenssens E.M."/>
            <person name="Foster-Nyarko E."/>
            <person name="Jarju S."/>
            <person name="Secka A."/>
            <person name="Antonio M."/>
            <person name="Oren A."/>
            <person name="Chaudhuri R.R."/>
            <person name="La Ragione R."/>
            <person name="Hildebrand F."/>
            <person name="Pallen M.J."/>
        </authorList>
    </citation>
    <scope>NUCLEOTIDE SEQUENCE</scope>
    <source>
        <strain evidence="9">ChiSxjej3B15-24422</strain>
    </source>
</reference>
<evidence type="ECO:0000259" key="8">
    <source>
        <dbReference type="SMART" id="SM00387"/>
    </source>
</evidence>
<keyword evidence="1 7" id="KW-0723">Serine/threonine-protein kinase</keyword>
<keyword evidence="2 7" id="KW-0808">Transferase</keyword>
<evidence type="ECO:0000256" key="5">
    <source>
        <dbReference type="ARBA" id="ARBA00022840"/>
    </source>
</evidence>
<gene>
    <name evidence="7 9" type="primary">spoIIAB</name>
    <name evidence="9" type="ORF">H9831_02145</name>
</gene>
<comment type="function">
    <text evidence="7">Binds to sigma F and blocks its ability to form an RNA polymerase holoenzyme (E-sigma F). Phosphorylates SpoIIAA on a serine residue. This phosphorylation may enable SpoIIAA to act as an anti-anti-sigma factor that counteracts SpoIIAB and thus releases sigma F from inhibition.</text>
</comment>
<dbReference type="SUPFAM" id="SSF55874">
    <property type="entry name" value="ATPase domain of HSP90 chaperone/DNA topoisomerase II/histidine kinase"/>
    <property type="match status" value="1"/>
</dbReference>
<reference evidence="9" key="2">
    <citation type="submission" date="2021-04" db="EMBL/GenBank/DDBJ databases">
        <authorList>
            <person name="Gilroy R."/>
        </authorList>
    </citation>
    <scope>NUCLEOTIDE SEQUENCE</scope>
    <source>
        <strain evidence="9">ChiSxjej3B15-24422</strain>
    </source>
</reference>
<dbReference type="SMART" id="SM00387">
    <property type="entry name" value="HATPase_c"/>
    <property type="match status" value="1"/>
</dbReference>
<keyword evidence="6 7" id="KW-0749">Sporulation</keyword>
<name>A0A9D1YMH4_9FIRM</name>
<dbReference type="GO" id="GO:0005524">
    <property type="term" value="F:ATP binding"/>
    <property type="evidence" value="ECO:0007669"/>
    <property type="project" value="UniProtKB-KW"/>
</dbReference>
<proteinExistence type="inferred from homology"/>
<evidence type="ECO:0000313" key="9">
    <source>
        <dbReference type="EMBL" id="HIY59473.1"/>
    </source>
</evidence>
<dbReference type="GO" id="GO:0030436">
    <property type="term" value="P:asexual sporulation"/>
    <property type="evidence" value="ECO:0007669"/>
    <property type="project" value="UniProtKB-UniRule"/>
</dbReference>
<evidence type="ECO:0000256" key="1">
    <source>
        <dbReference type="ARBA" id="ARBA00022527"/>
    </source>
</evidence>
<dbReference type="PANTHER" id="PTHR35526">
    <property type="entry name" value="ANTI-SIGMA-F FACTOR RSBW-RELATED"/>
    <property type="match status" value="1"/>
</dbReference>
<evidence type="ECO:0000256" key="7">
    <source>
        <dbReference type="HAMAP-Rule" id="MF_00637"/>
    </source>
</evidence>